<dbReference type="Proteomes" id="UP000528608">
    <property type="component" value="Unassembled WGS sequence"/>
</dbReference>
<protein>
    <submittedName>
        <fullName evidence="2">Energy-coupling factor transporter ATP-binding protein EcfA2</fullName>
    </submittedName>
</protein>
<proteinExistence type="predicted"/>
<evidence type="ECO:0000256" key="1">
    <source>
        <dbReference type="SAM" id="MobiDB-lite"/>
    </source>
</evidence>
<reference evidence="2 3" key="1">
    <citation type="submission" date="2020-08" db="EMBL/GenBank/DDBJ databases">
        <title>Genomic Encyclopedia of Type Strains, Phase III (KMG-III): the genomes of soil and plant-associated and newly described type strains.</title>
        <authorList>
            <person name="Whitman W."/>
        </authorList>
    </citation>
    <scope>NUCLEOTIDE SEQUENCE [LARGE SCALE GENOMIC DNA]</scope>
    <source>
        <strain evidence="2 3">CECT 3259</strain>
    </source>
</reference>
<dbReference type="AlphaFoldDB" id="A0A7W8F556"/>
<accession>A0A7W8F556</accession>
<organism evidence="2 3">
    <name type="scientific">Streptomyces eurocidicus</name>
    <name type="common">Streptoverticillium eurocidicus</name>
    <dbReference type="NCBI Taxonomy" id="66423"/>
    <lineage>
        <taxon>Bacteria</taxon>
        <taxon>Bacillati</taxon>
        <taxon>Actinomycetota</taxon>
        <taxon>Actinomycetes</taxon>
        <taxon>Kitasatosporales</taxon>
        <taxon>Streptomycetaceae</taxon>
        <taxon>Streptomyces</taxon>
    </lineage>
</organism>
<name>A0A7W8F556_STREU</name>
<dbReference type="RefSeq" id="WP_311775617.1">
    <property type="nucleotide sequence ID" value="NZ_JACHJF010000026.1"/>
</dbReference>
<sequence>MGETGRPGAEDTGQGAPEDPGADPSGCIPAAGADEPSLRPRGLVDLRGPAEVPAGLSLSYPAGAVVVVSGLPGSGKSTLLRRWSAAAPVVDPRDVHVACEAVMPARLPYAVYRPWARLEHFRWLRSAVREGGPFLVHDCGSRAWMRRWLARTAGRQGRELHLVLLDVGAAEALAGQQARGRWARERVFTRHRRGLGRLLRALSAEAASPDRAGAGARVAAVPEAASVVLLDRTSRARMAAVEFDDPAGGQRAAMAGGFFPTPPLPELSSIAGRAEISPSGD</sequence>
<evidence type="ECO:0000313" key="2">
    <source>
        <dbReference type="EMBL" id="MBB5122402.1"/>
    </source>
</evidence>
<dbReference type="GO" id="GO:0005524">
    <property type="term" value="F:ATP binding"/>
    <property type="evidence" value="ECO:0007669"/>
    <property type="project" value="UniProtKB-KW"/>
</dbReference>
<feature type="region of interest" description="Disordered" evidence="1">
    <location>
        <begin position="1"/>
        <end position="44"/>
    </location>
</feature>
<comment type="caution">
    <text evidence="2">The sequence shown here is derived from an EMBL/GenBank/DDBJ whole genome shotgun (WGS) entry which is preliminary data.</text>
</comment>
<dbReference type="InterPro" id="IPR027417">
    <property type="entry name" value="P-loop_NTPase"/>
</dbReference>
<dbReference type="Gene3D" id="3.40.50.300">
    <property type="entry name" value="P-loop containing nucleotide triphosphate hydrolases"/>
    <property type="match status" value="1"/>
</dbReference>
<keyword evidence="2" id="KW-0547">Nucleotide-binding</keyword>
<evidence type="ECO:0000313" key="3">
    <source>
        <dbReference type="Proteomes" id="UP000528608"/>
    </source>
</evidence>
<dbReference type="SUPFAM" id="SSF52540">
    <property type="entry name" value="P-loop containing nucleoside triphosphate hydrolases"/>
    <property type="match status" value="1"/>
</dbReference>
<dbReference type="Pfam" id="PF13671">
    <property type="entry name" value="AAA_33"/>
    <property type="match status" value="1"/>
</dbReference>
<gene>
    <name evidence="2" type="ORF">FHS36_005873</name>
</gene>
<keyword evidence="2" id="KW-0067">ATP-binding</keyword>
<dbReference type="EMBL" id="JACHJF010000026">
    <property type="protein sequence ID" value="MBB5122402.1"/>
    <property type="molecule type" value="Genomic_DNA"/>
</dbReference>